<keyword evidence="2" id="KW-1185">Reference proteome</keyword>
<name>A0A841EUA9_9BACT</name>
<dbReference type="Proteomes" id="UP000524404">
    <property type="component" value="Unassembled WGS sequence"/>
</dbReference>
<dbReference type="AlphaFoldDB" id="A0A841EUA9"/>
<proteinExistence type="predicted"/>
<evidence type="ECO:0000313" key="2">
    <source>
        <dbReference type="Proteomes" id="UP000524404"/>
    </source>
</evidence>
<organism evidence="1 2">
    <name type="scientific">Arcicella rosea</name>
    <dbReference type="NCBI Taxonomy" id="502909"/>
    <lineage>
        <taxon>Bacteria</taxon>
        <taxon>Pseudomonadati</taxon>
        <taxon>Bacteroidota</taxon>
        <taxon>Cytophagia</taxon>
        <taxon>Cytophagales</taxon>
        <taxon>Flectobacillaceae</taxon>
        <taxon>Arcicella</taxon>
    </lineage>
</organism>
<evidence type="ECO:0000313" key="1">
    <source>
        <dbReference type="EMBL" id="MBB6003031.1"/>
    </source>
</evidence>
<sequence>MKGINYLKNKFYILIIGLLLPSCSKEEKQKSRLNPEIMNFVRKYEQIIKYEKIFKNDEKYIICAYVENSVDTIKINVYQVHSWEVLMKLGQPIEEDSVGKTKVYIYAPQVQYMFTDNKKVKFDSKYFLGNDTLSLRCMIPNLTLKRYGKDSVVTYEVMNTPIFIKLAPPPPPKSKPVKFEPIKISK</sequence>
<dbReference type="RefSeq" id="WP_184133166.1">
    <property type="nucleotide sequence ID" value="NZ_JACHKT010000009.1"/>
</dbReference>
<protein>
    <submittedName>
        <fullName evidence="1">Uncharacterized protein</fullName>
    </submittedName>
</protein>
<comment type="caution">
    <text evidence="1">The sequence shown here is derived from an EMBL/GenBank/DDBJ whole genome shotgun (WGS) entry which is preliminary data.</text>
</comment>
<gene>
    <name evidence="1" type="ORF">HNP25_001683</name>
</gene>
<reference evidence="1 2" key="1">
    <citation type="submission" date="2020-08" db="EMBL/GenBank/DDBJ databases">
        <title>Functional genomics of gut bacteria from endangered species of beetles.</title>
        <authorList>
            <person name="Carlos-Shanley C."/>
        </authorList>
    </citation>
    <scope>NUCLEOTIDE SEQUENCE [LARGE SCALE GENOMIC DNA]</scope>
    <source>
        <strain evidence="1 2">S00070</strain>
    </source>
</reference>
<dbReference type="EMBL" id="JACHKT010000009">
    <property type="protein sequence ID" value="MBB6003031.1"/>
    <property type="molecule type" value="Genomic_DNA"/>
</dbReference>
<accession>A0A841EUA9</accession>